<dbReference type="AlphaFoldDB" id="A0A0G4LYJ1"/>
<keyword evidence="5" id="KW-0808">Transferase</keyword>
<evidence type="ECO:0000256" key="3">
    <source>
        <dbReference type="ARBA" id="ARBA00022576"/>
    </source>
</evidence>
<dbReference type="STRING" id="100787.A0A0G4LYJ1"/>
<dbReference type="GO" id="GO:0009099">
    <property type="term" value="P:L-valine biosynthetic process"/>
    <property type="evidence" value="ECO:0007669"/>
    <property type="project" value="TreeGrafter"/>
</dbReference>
<comment type="similarity">
    <text evidence="2">Belongs to the class-IV pyridoxal-phosphate-dependent aminotransferase family.</text>
</comment>
<dbReference type="GO" id="GO:0005739">
    <property type="term" value="C:mitochondrion"/>
    <property type="evidence" value="ECO:0007669"/>
    <property type="project" value="TreeGrafter"/>
</dbReference>
<dbReference type="InterPro" id="IPR043132">
    <property type="entry name" value="BCAT-like_C"/>
</dbReference>
<dbReference type="GO" id="GO:0009098">
    <property type="term" value="P:L-leucine biosynthetic process"/>
    <property type="evidence" value="ECO:0007669"/>
    <property type="project" value="TreeGrafter"/>
</dbReference>
<evidence type="ECO:0000256" key="4">
    <source>
        <dbReference type="ARBA" id="ARBA00022605"/>
    </source>
</evidence>
<evidence type="ECO:0008006" key="10">
    <source>
        <dbReference type="Google" id="ProtNLM"/>
    </source>
</evidence>
<proteinExistence type="inferred from homology"/>
<evidence type="ECO:0000313" key="9">
    <source>
        <dbReference type="Proteomes" id="UP000044602"/>
    </source>
</evidence>
<dbReference type="PANTHER" id="PTHR11825:SF69">
    <property type="entry name" value="BRANCHED-CHAIN-AMINO-ACID AMINOTRANSFERASE"/>
    <property type="match status" value="1"/>
</dbReference>
<organism evidence="8 9">
    <name type="scientific">Verticillium longisporum</name>
    <name type="common">Verticillium dahliae var. longisporum</name>
    <dbReference type="NCBI Taxonomy" id="100787"/>
    <lineage>
        <taxon>Eukaryota</taxon>
        <taxon>Fungi</taxon>
        <taxon>Dikarya</taxon>
        <taxon>Ascomycota</taxon>
        <taxon>Pezizomycotina</taxon>
        <taxon>Sordariomycetes</taxon>
        <taxon>Hypocreomycetidae</taxon>
        <taxon>Glomerellales</taxon>
        <taxon>Plectosphaerellaceae</taxon>
        <taxon>Verticillium</taxon>
    </lineage>
</organism>
<evidence type="ECO:0000256" key="5">
    <source>
        <dbReference type="ARBA" id="ARBA00022679"/>
    </source>
</evidence>
<keyword evidence="4" id="KW-0028">Amino-acid biosynthesis</keyword>
<name>A0A0G4LYJ1_VERLO</name>
<protein>
    <recommendedName>
        <fullName evidence="10">Branched-chain-amino-acid aminotransferase</fullName>
    </recommendedName>
</protein>
<dbReference type="InterPro" id="IPR001544">
    <property type="entry name" value="Aminotrans_IV"/>
</dbReference>
<evidence type="ECO:0000256" key="7">
    <source>
        <dbReference type="ARBA" id="ARBA00023304"/>
    </source>
</evidence>
<dbReference type="FunFam" id="3.20.10.10:FF:000004">
    <property type="entry name" value="Branched-chain-amino-acid aminotransferase"/>
    <property type="match status" value="1"/>
</dbReference>
<accession>A0A0G4LYJ1</accession>
<dbReference type="GO" id="GO:0004084">
    <property type="term" value="F:branched-chain-amino-acid transaminase activity"/>
    <property type="evidence" value="ECO:0007669"/>
    <property type="project" value="InterPro"/>
</dbReference>
<keyword evidence="3" id="KW-0032">Aminotransferase</keyword>
<dbReference type="InterPro" id="IPR036038">
    <property type="entry name" value="Aminotransferase-like"/>
</dbReference>
<comment type="cofactor">
    <cofactor evidence="1">
        <name>pyridoxal 5'-phosphate</name>
        <dbReference type="ChEBI" id="CHEBI:597326"/>
    </cofactor>
</comment>
<gene>
    <name evidence="8" type="ORF">BN1708_004289</name>
</gene>
<dbReference type="Pfam" id="PF01063">
    <property type="entry name" value="Aminotran_4"/>
    <property type="match status" value="1"/>
</dbReference>
<dbReference type="FunFam" id="3.30.470.10:FF:000012">
    <property type="entry name" value="Branched-chain-amino-acid aminotransferase"/>
    <property type="match status" value="1"/>
</dbReference>
<reference evidence="8 9" key="1">
    <citation type="submission" date="2015-05" db="EMBL/GenBank/DDBJ databases">
        <authorList>
            <person name="Wang D.B."/>
            <person name="Wang M."/>
        </authorList>
    </citation>
    <scope>NUCLEOTIDE SEQUENCE [LARGE SCALE GENOMIC DNA]</scope>
    <source>
        <strain evidence="8">VL1</strain>
    </source>
</reference>
<sequence>MAPAAVSPGVQDVDLTSSAIERKLDALPVKNGSAVGVSADANGKKVSQPAELDASKLVFTRNTNPRAVPSEAVANSGTQTICTDHMITATWNATTGWAAPELKAYGPLSLMPTASVLHYATECFEGLKCYRGEDGRLRLFRPSLNAARMLMSTLRISLPAFPPAELEKLLHALLAVDGPKWLPRDRPGSFLYIRPTMIGTQSQLGVQAPSEAMLYIIVSFMPRMDSPPGGMRLHTSPEDQVRAWVGGFGYAKVGANYGPSLAATVEARKRGFGQILWLYGEDQLCTEAGASNFFVAWKSKQDPSKIELVTAPLDDRLILDGVNRRSVVALARERLAGEVNVVERKYSIDEVIEADAEGRLLESFATGTAYFVCPISLIHHRGKDINIGMGSGEGGELTLKLKGYMRDIMYGGEEHEWAVTYFVCPISLIHHRGKDINIGMGSGEGGELTLKLKGYMRDIMYGGEEHEWAVTVQEEQ</sequence>
<evidence type="ECO:0000256" key="1">
    <source>
        <dbReference type="ARBA" id="ARBA00001933"/>
    </source>
</evidence>
<dbReference type="Gene3D" id="3.20.10.10">
    <property type="entry name" value="D-amino Acid Aminotransferase, subunit A, domain 2"/>
    <property type="match status" value="2"/>
</dbReference>
<dbReference type="InterPro" id="IPR005786">
    <property type="entry name" value="B_amino_transII"/>
</dbReference>
<keyword evidence="7" id="KW-0100">Branched-chain amino acid biosynthesis</keyword>
<dbReference type="PANTHER" id="PTHR11825">
    <property type="entry name" value="SUBGROUP IIII AMINOTRANSFERASE"/>
    <property type="match status" value="1"/>
</dbReference>
<dbReference type="Proteomes" id="UP000044602">
    <property type="component" value="Unassembled WGS sequence"/>
</dbReference>
<dbReference type="EMBL" id="CVQH01020307">
    <property type="protein sequence ID" value="CRK27067.1"/>
    <property type="molecule type" value="Genomic_DNA"/>
</dbReference>
<evidence type="ECO:0000256" key="2">
    <source>
        <dbReference type="ARBA" id="ARBA00009320"/>
    </source>
</evidence>
<keyword evidence="6" id="KW-0663">Pyridoxal phosphate</keyword>
<dbReference type="Gene3D" id="3.30.470.10">
    <property type="match status" value="1"/>
</dbReference>
<dbReference type="SUPFAM" id="SSF56752">
    <property type="entry name" value="D-aminoacid aminotransferase-like PLP-dependent enzymes"/>
    <property type="match status" value="1"/>
</dbReference>
<evidence type="ECO:0000313" key="8">
    <source>
        <dbReference type="EMBL" id="CRK27067.1"/>
    </source>
</evidence>
<dbReference type="InterPro" id="IPR033939">
    <property type="entry name" value="BCAT_family"/>
</dbReference>
<evidence type="ECO:0000256" key="6">
    <source>
        <dbReference type="ARBA" id="ARBA00022898"/>
    </source>
</evidence>
<dbReference type="CDD" id="cd01557">
    <property type="entry name" value="BCAT_beta_family"/>
    <property type="match status" value="1"/>
</dbReference>
<keyword evidence="9" id="KW-1185">Reference proteome</keyword>
<dbReference type="InterPro" id="IPR043131">
    <property type="entry name" value="BCAT-like_N"/>
</dbReference>